<dbReference type="Proteomes" id="UP001162480">
    <property type="component" value="Chromosome 9"/>
</dbReference>
<reference evidence="1" key="1">
    <citation type="submission" date="2023-08" db="EMBL/GenBank/DDBJ databases">
        <authorList>
            <person name="Alioto T."/>
            <person name="Alioto T."/>
            <person name="Gomez Garrido J."/>
        </authorList>
    </citation>
    <scope>NUCLEOTIDE SEQUENCE</scope>
</reference>
<proteinExistence type="predicted"/>
<evidence type="ECO:0000313" key="1">
    <source>
        <dbReference type="EMBL" id="CAI9727524.1"/>
    </source>
</evidence>
<accession>A0AA36B4N1</accession>
<organism evidence="1 2">
    <name type="scientific">Octopus vulgaris</name>
    <name type="common">Common octopus</name>
    <dbReference type="NCBI Taxonomy" id="6645"/>
    <lineage>
        <taxon>Eukaryota</taxon>
        <taxon>Metazoa</taxon>
        <taxon>Spiralia</taxon>
        <taxon>Lophotrochozoa</taxon>
        <taxon>Mollusca</taxon>
        <taxon>Cephalopoda</taxon>
        <taxon>Coleoidea</taxon>
        <taxon>Octopodiformes</taxon>
        <taxon>Octopoda</taxon>
        <taxon>Incirrata</taxon>
        <taxon>Octopodidae</taxon>
        <taxon>Octopus</taxon>
    </lineage>
</organism>
<gene>
    <name evidence="1" type="ORF">OCTVUL_1B001769</name>
</gene>
<dbReference type="AlphaFoldDB" id="A0AA36B4N1"/>
<evidence type="ECO:0000313" key="2">
    <source>
        <dbReference type="Proteomes" id="UP001162480"/>
    </source>
</evidence>
<keyword evidence="2" id="KW-1185">Reference proteome</keyword>
<protein>
    <submittedName>
        <fullName evidence="1">Uncharacterized protein</fullName>
    </submittedName>
</protein>
<dbReference type="EMBL" id="OX597822">
    <property type="protein sequence ID" value="CAI9727524.1"/>
    <property type="molecule type" value="Genomic_DNA"/>
</dbReference>
<sequence length="125" mass="13496">MAAPGFNLDLAEFLQLDALPNANHSESVVGAFMCHRHRASQAALATTSLKSFTHANGTGASKVMLVTITLNGVFYMLPARRPDSHSGFVANIYFLTSSLANRDISTCSFTVFLYIDGGEMSHCHL</sequence>
<name>A0AA36B4N1_OCTVU</name>